<dbReference type="PANTHER" id="PTHR13336">
    <property type="entry name" value="OVARIAN CARCINOMA IMMUNOREACTIVE ANTIGEN"/>
    <property type="match status" value="1"/>
</dbReference>
<dbReference type="Proteomes" id="UP000054359">
    <property type="component" value="Unassembled WGS sequence"/>
</dbReference>
<feature type="domain" description="OCIA" evidence="2">
    <location>
        <begin position="30"/>
        <end position="113"/>
    </location>
</feature>
<name>A0A087UK82_STEMI</name>
<dbReference type="PANTHER" id="PTHR13336:SF3">
    <property type="entry name" value="OCIA DOMAIN-CONTAINING PROTEIN 1"/>
    <property type="match status" value="1"/>
</dbReference>
<dbReference type="EMBL" id="KK120208">
    <property type="protein sequence ID" value="KFM77771.1"/>
    <property type="molecule type" value="Genomic_DNA"/>
</dbReference>
<dbReference type="STRING" id="407821.A0A087UK82"/>
<feature type="compositionally biased region" description="Polar residues" evidence="1">
    <location>
        <begin position="219"/>
        <end position="229"/>
    </location>
</feature>
<dbReference type="InterPro" id="IPR009764">
    <property type="entry name" value="OCIA_dom"/>
</dbReference>
<protein>
    <submittedName>
        <fullName evidence="3">OCIA domain-containing protein 1</fullName>
    </submittedName>
</protein>
<keyword evidence="4" id="KW-1185">Reference proteome</keyword>
<dbReference type="OrthoDB" id="6513616at2759"/>
<feature type="compositionally biased region" description="Basic and acidic residues" evidence="1">
    <location>
        <begin position="176"/>
        <end position="186"/>
    </location>
</feature>
<accession>A0A087UK82</accession>
<proteinExistence type="predicted"/>
<evidence type="ECO:0000259" key="2">
    <source>
        <dbReference type="Pfam" id="PF07051"/>
    </source>
</evidence>
<dbReference type="GO" id="GO:0005768">
    <property type="term" value="C:endosome"/>
    <property type="evidence" value="ECO:0007669"/>
    <property type="project" value="TreeGrafter"/>
</dbReference>
<organism evidence="3 4">
    <name type="scientific">Stegodyphus mimosarum</name>
    <name type="common">African social velvet spider</name>
    <dbReference type="NCBI Taxonomy" id="407821"/>
    <lineage>
        <taxon>Eukaryota</taxon>
        <taxon>Metazoa</taxon>
        <taxon>Ecdysozoa</taxon>
        <taxon>Arthropoda</taxon>
        <taxon>Chelicerata</taxon>
        <taxon>Arachnida</taxon>
        <taxon>Araneae</taxon>
        <taxon>Araneomorphae</taxon>
        <taxon>Entelegynae</taxon>
        <taxon>Eresoidea</taxon>
        <taxon>Eresidae</taxon>
        <taxon>Stegodyphus</taxon>
    </lineage>
</organism>
<evidence type="ECO:0000256" key="1">
    <source>
        <dbReference type="SAM" id="MobiDB-lite"/>
    </source>
</evidence>
<feature type="compositionally biased region" description="Polar residues" evidence="1">
    <location>
        <begin position="1"/>
        <end position="15"/>
    </location>
</feature>
<dbReference type="AlphaFoldDB" id="A0A087UK82"/>
<gene>
    <name evidence="3" type="ORF">X975_22134</name>
</gene>
<dbReference type="OMA" id="TYEVMLP"/>
<evidence type="ECO:0000313" key="3">
    <source>
        <dbReference type="EMBL" id="KFM77771.1"/>
    </source>
</evidence>
<feature type="region of interest" description="Disordered" evidence="1">
    <location>
        <begin position="172"/>
        <end position="267"/>
    </location>
</feature>
<dbReference type="InterPro" id="IPR040187">
    <property type="entry name" value="OCAD1/2"/>
</dbReference>
<reference evidence="3 4" key="1">
    <citation type="submission" date="2013-11" db="EMBL/GenBank/DDBJ databases">
        <title>Genome sequencing of Stegodyphus mimosarum.</title>
        <authorList>
            <person name="Bechsgaard J."/>
        </authorList>
    </citation>
    <scope>NUCLEOTIDE SEQUENCE [LARGE SCALE GENOMIC DNA]</scope>
</reference>
<feature type="compositionally biased region" description="Polar residues" evidence="1">
    <location>
        <begin position="187"/>
        <end position="201"/>
    </location>
</feature>
<feature type="compositionally biased region" description="Basic and acidic residues" evidence="1">
    <location>
        <begin position="203"/>
        <end position="217"/>
    </location>
</feature>
<dbReference type="Pfam" id="PF07051">
    <property type="entry name" value="OCIA"/>
    <property type="match status" value="1"/>
</dbReference>
<feature type="region of interest" description="Disordered" evidence="1">
    <location>
        <begin position="1"/>
        <end position="20"/>
    </location>
</feature>
<feature type="non-terminal residue" evidence="3">
    <location>
        <position position="267"/>
    </location>
</feature>
<evidence type="ECO:0000313" key="4">
    <source>
        <dbReference type="Proteomes" id="UP000054359"/>
    </source>
</evidence>
<sequence>METHSTVYHGTSSAEAVTPKPQPTVYGNIALTKEELEIFHQCGRESFYSRCVPFSLAGMAATFIAVQRGILAPHPKYGAILKMAGAAFIGWLVGKFSYRRKCEDKFLRLENSKIADAIRKRRGYTSEMFQSGFGSSDDTVFKDDSFSFPSSDNYHSSAGSLNLDVDKNVQYSGLDDLGRPSTDRENLSFSDENEQQNTSITYDELRKRNREEFERRSRQSQAPRTDQSSPPVPRPWANPDMGQRRYNTGSEGTRNIYGDAWDNPKFS</sequence>